<evidence type="ECO:0000256" key="4">
    <source>
        <dbReference type="ARBA" id="ARBA00023163"/>
    </source>
</evidence>
<sequence length="307" mass="33555">MKTVDPLHGVAAFLAVAERESFTGAAEALGLTRSTVSAQVADLEARLGLRLFHRSTRIVRMTAAGQAYRDRLGDLAERVDLAERAARAEHSAPEGRLRITAPPDLAQRFLLPWVAEFLAGHPGIRIELDLSNAAHNLIERRLDLAIRGTIAVEPNLITRKLGVSPLLTCAHPDYIARRGQPETPADLADHDLLHFASLRRGRIWTMTRGPERVEVPILPRLELNEGWALRTAALEATGICQLPAFIVGELLRAGDLVHVLPEWSAGEVPLHAVYPDNRLIAERVRAFVSFIARKAKGEPDLGGGQAA</sequence>
<dbReference type="SUPFAM" id="SSF46785">
    <property type="entry name" value="Winged helix' DNA-binding domain"/>
    <property type="match status" value="1"/>
</dbReference>
<dbReference type="RefSeq" id="WP_109757782.1">
    <property type="nucleotide sequence ID" value="NZ_CP034588.1"/>
</dbReference>
<evidence type="ECO:0000256" key="3">
    <source>
        <dbReference type="ARBA" id="ARBA00023125"/>
    </source>
</evidence>
<reference evidence="6 7" key="1">
    <citation type="submission" date="2018-05" db="EMBL/GenBank/DDBJ databases">
        <title>Genomic Encyclopedia of Type Strains, Phase IV (KMG-IV): sequencing the most valuable type-strain genomes for metagenomic binning, comparative biology and taxonomic classification.</title>
        <authorList>
            <person name="Goeker M."/>
        </authorList>
    </citation>
    <scope>NUCLEOTIDE SEQUENCE [LARGE SCALE GENOMIC DNA]</scope>
    <source>
        <strain evidence="6 7">DSM 103371</strain>
    </source>
</reference>
<comment type="caution">
    <text evidence="6">The sequence shown here is derived from an EMBL/GenBank/DDBJ whole genome shotgun (WGS) entry which is preliminary data.</text>
</comment>
<dbReference type="PANTHER" id="PTHR30537">
    <property type="entry name" value="HTH-TYPE TRANSCRIPTIONAL REGULATOR"/>
    <property type="match status" value="1"/>
</dbReference>
<feature type="domain" description="HTH lysR-type" evidence="5">
    <location>
        <begin position="5"/>
        <end position="62"/>
    </location>
</feature>
<proteinExistence type="inferred from homology"/>
<keyword evidence="3 6" id="KW-0238">DNA-binding</keyword>
<evidence type="ECO:0000256" key="1">
    <source>
        <dbReference type="ARBA" id="ARBA00009437"/>
    </source>
</evidence>
<dbReference type="GO" id="GO:0043565">
    <property type="term" value="F:sequence-specific DNA binding"/>
    <property type="evidence" value="ECO:0007669"/>
    <property type="project" value="TreeGrafter"/>
</dbReference>
<dbReference type="InterPro" id="IPR000847">
    <property type="entry name" value="LysR_HTH_N"/>
</dbReference>
<dbReference type="InterPro" id="IPR058163">
    <property type="entry name" value="LysR-type_TF_proteobact-type"/>
</dbReference>
<accession>A0A316GDF6</accession>
<dbReference type="InterPro" id="IPR036390">
    <property type="entry name" value="WH_DNA-bd_sf"/>
</dbReference>
<dbReference type="GO" id="GO:0006351">
    <property type="term" value="P:DNA-templated transcription"/>
    <property type="evidence" value="ECO:0007669"/>
    <property type="project" value="TreeGrafter"/>
</dbReference>
<dbReference type="KEGG" id="salo:EF888_05260"/>
<dbReference type="FunFam" id="1.10.10.10:FF:000001">
    <property type="entry name" value="LysR family transcriptional regulator"/>
    <property type="match status" value="1"/>
</dbReference>
<dbReference type="Pfam" id="PF03466">
    <property type="entry name" value="LysR_substrate"/>
    <property type="match status" value="1"/>
</dbReference>
<name>A0A316GDF6_9RHOB</name>
<dbReference type="PANTHER" id="PTHR30537:SF5">
    <property type="entry name" value="HTH-TYPE TRANSCRIPTIONAL ACTIVATOR TTDR-RELATED"/>
    <property type="match status" value="1"/>
</dbReference>
<dbReference type="Pfam" id="PF00126">
    <property type="entry name" value="HTH_1"/>
    <property type="match status" value="1"/>
</dbReference>
<dbReference type="InterPro" id="IPR036388">
    <property type="entry name" value="WH-like_DNA-bd_sf"/>
</dbReference>
<dbReference type="CDD" id="cd08422">
    <property type="entry name" value="PBP2_CrgA_like"/>
    <property type="match status" value="1"/>
</dbReference>
<dbReference type="PRINTS" id="PR00039">
    <property type="entry name" value="HTHLYSR"/>
</dbReference>
<dbReference type="GO" id="GO:0003700">
    <property type="term" value="F:DNA-binding transcription factor activity"/>
    <property type="evidence" value="ECO:0007669"/>
    <property type="project" value="InterPro"/>
</dbReference>
<organism evidence="6 7">
    <name type="scientific">Silicimonas algicola</name>
    <dbReference type="NCBI Taxonomy" id="1826607"/>
    <lineage>
        <taxon>Bacteria</taxon>
        <taxon>Pseudomonadati</taxon>
        <taxon>Pseudomonadota</taxon>
        <taxon>Alphaproteobacteria</taxon>
        <taxon>Rhodobacterales</taxon>
        <taxon>Paracoccaceae</taxon>
    </lineage>
</organism>
<keyword evidence="4" id="KW-0804">Transcription</keyword>
<dbReference type="Proteomes" id="UP000245390">
    <property type="component" value="Unassembled WGS sequence"/>
</dbReference>
<dbReference type="SUPFAM" id="SSF53850">
    <property type="entry name" value="Periplasmic binding protein-like II"/>
    <property type="match status" value="1"/>
</dbReference>
<evidence type="ECO:0000259" key="5">
    <source>
        <dbReference type="PROSITE" id="PS50931"/>
    </source>
</evidence>
<dbReference type="AlphaFoldDB" id="A0A316GDF6"/>
<dbReference type="OrthoDB" id="9812435at2"/>
<evidence type="ECO:0000313" key="6">
    <source>
        <dbReference type="EMBL" id="PWK58944.1"/>
    </source>
</evidence>
<evidence type="ECO:0000256" key="2">
    <source>
        <dbReference type="ARBA" id="ARBA00023015"/>
    </source>
</evidence>
<gene>
    <name evidence="6" type="ORF">C8D95_101764</name>
</gene>
<dbReference type="EMBL" id="QGGV01000001">
    <property type="protein sequence ID" value="PWK58944.1"/>
    <property type="molecule type" value="Genomic_DNA"/>
</dbReference>
<keyword evidence="2" id="KW-0805">Transcription regulation</keyword>
<comment type="similarity">
    <text evidence="1">Belongs to the LysR transcriptional regulatory family.</text>
</comment>
<dbReference type="Gene3D" id="3.40.190.290">
    <property type="match status" value="1"/>
</dbReference>
<protein>
    <submittedName>
        <fullName evidence="6">DNA-binding transcriptional LysR family regulator</fullName>
    </submittedName>
</protein>
<evidence type="ECO:0000313" key="7">
    <source>
        <dbReference type="Proteomes" id="UP000245390"/>
    </source>
</evidence>
<dbReference type="PROSITE" id="PS50931">
    <property type="entry name" value="HTH_LYSR"/>
    <property type="match status" value="1"/>
</dbReference>
<dbReference type="InterPro" id="IPR005119">
    <property type="entry name" value="LysR_subst-bd"/>
</dbReference>
<dbReference type="Gene3D" id="1.10.10.10">
    <property type="entry name" value="Winged helix-like DNA-binding domain superfamily/Winged helix DNA-binding domain"/>
    <property type="match status" value="1"/>
</dbReference>
<keyword evidence="7" id="KW-1185">Reference proteome</keyword>